<dbReference type="Proteomes" id="UP001163046">
    <property type="component" value="Unassembled WGS sequence"/>
</dbReference>
<dbReference type="AlphaFoldDB" id="A0A9W9YNX7"/>
<gene>
    <name evidence="5" type="ORF">OS493_016945</name>
</gene>
<evidence type="ECO:0000313" key="5">
    <source>
        <dbReference type="EMBL" id="KAJ7360314.1"/>
    </source>
</evidence>
<accession>A0A9W9YNX7</accession>
<dbReference type="SUPFAM" id="SSF57196">
    <property type="entry name" value="EGF/Laminin"/>
    <property type="match status" value="1"/>
</dbReference>
<dbReference type="PROSITE" id="PS50026">
    <property type="entry name" value="EGF_3"/>
    <property type="match status" value="1"/>
</dbReference>
<dbReference type="EMBL" id="MU827310">
    <property type="protein sequence ID" value="KAJ7360314.1"/>
    <property type="molecule type" value="Genomic_DNA"/>
</dbReference>
<name>A0A9W9YNX7_9CNID</name>
<evidence type="ECO:0000256" key="2">
    <source>
        <dbReference type="SAM" id="MobiDB-lite"/>
    </source>
</evidence>
<dbReference type="Pfam" id="PF00024">
    <property type="entry name" value="PAN_1"/>
    <property type="match status" value="1"/>
</dbReference>
<keyword evidence="1" id="KW-0245">EGF-like domain</keyword>
<dbReference type="InterPro" id="IPR003609">
    <property type="entry name" value="Pan_app"/>
</dbReference>
<keyword evidence="6" id="KW-1185">Reference proteome</keyword>
<organism evidence="5 6">
    <name type="scientific">Desmophyllum pertusum</name>
    <dbReference type="NCBI Taxonomy" id="174260"/>
    <lineage>
        <taxon>Eukaryota</taxon>
        <taxon>Metazoa</taxon>
        <taxon>Cnidaria</taxon>
        <taxon>Anthozoa</taxon>
        <taxon>Hexacorallia</taxon>
        <taxon>Scleractinia</taxon>
        <taxon>Caryophylliina</taxon>
        <taxon>Caryophylliidae</taxon>
        <taxon>Desmophyllum</taxon>
    </lineage>
</organism>
<evidence type="ECO:0000259" key="3">
    <source>
        <dbReference type="PROSITE" id="PS50026"/>
    </source>
</evidence>
<protein>
    <recommendedName>
        <fullName evidence="7">EGF-like domain-containing protein</fullName>
    </recommendedName>
</protein>
<dbReference type="PROSITE" id="PS50948">
    <property type="entry name" value="PAN"/>
    <property type="match status" value="1"/>
</dbReference>
<feature type="compositionally biased region" description="Polar residues" evidence="2">
    <location>
        <begin position="191"/>
        <end position="207"/>
    </location>
</feature>
<dbReference type="OrthoDB" id="5944977at2759"/>
<feature type="region of interest" description="Disordered" evidence="2">
    <location>
        <begin position="191"/>
        <end position="218"/>
    </location>
</feature>
<evidence type="ECO:0000313" key="6">
    <source>
        <dbReference type="Proteomes" id="UP001163046"/>
    </source>
</evidence>
<dbReference type="InterPro" id="IPR000742">
    <property type="entry name" value="EGF"/>
</dbReference>
<sequence length="225" mass="25518">MKKACKIKELYHCGFIIIWGLTFQSVFTEDRCRTLHFRENYPDSTFNKSIIQNLTVDSEDNCQVACFIQPACKSYNLGPPDGQGKRVCELSSSRHFSHSHHLVSRPSFIYRPSVDWCQSPCPDNKTCFPDGAAGYFCFCTDPGFQGERCDEGFPFHWTLNGSDPFVSLYNEASYKTTDGRTVLYLEGNQRSYAETPSNPNPEDQFQSPVLGKGSKPSRTSCTYLF</sequence>
<evidence type="ECO:0000256" key="1">
    <source>
        <dbReference type="PROSITE-ProRule" id="PRU00076"/>
    </source>
</evidence>
<comment type="caution">
    <text evidence="1">Lacks conserved residue(s) required for the propagation of feature annotation.</text>
</comment>
<reference evidence="5" key="1">
    <citation type="submission" date="2023-01" db="EMBL/GenBank/DDBJ databases">
        <title>Genome assembly of the deep-sea coral Lophelia pertusa.</title>
        <authorList>
            <person name="Herrera S."/>
            <person name="Cordes E."/>
        </authorList>
    </citation>
    <scope>NUCLEOTIDE SEQUENCE</scope>
    <source>
        <strain evidence="5">USNM1676648</strain>
        <tissue evidence="5">Polyp</tissue>
    </source>
</reference>
<evidence type="ECO:0008006" key="7">
    <source>
        <dbReference type="Google" id="ProtNLM"/>
    </source>
</evidence>
<comment type="caution">
    <text evidence="5">The sequence shown here is derived from an EMBL/GenBank/DDBJ whole genome shotgun (WGS) entry which is preliminary data.</text>
</comment>
<feature type="domain" description="Apple" evidence="4">
    <location>
        <begin position="32"/>
        <end position="114"/>
    </location>
</feature>
<evidence type="ECO:0000259" key="4">
    <source>
        <dbReference type="PROSITE" id="PS50948"/>
    </source>
</evidence>
<keyword evidence="1" id="KW-1015">Disulfide bond</keyword>
<feature type="domain" description="EGF-like" evidence="3">
    <location>
        <begin position="113"/>
        <end position="150"/>
    </location>
</feature>
<proteinExistence type="predicted"/>
<feature type="disulfide bond" evidence="1">
    <location>
        <begin position="117"/>
        <end position="127"/>
    </location>
</feature>
<dbReference type="Gene3D" id="2.10.25.10">
    <property type="entry name" value="Laminin"/>
    <property type="match status" value="1"/>
</dbReference>